<reference evidence="2 3" key="1">
    <citation type="journal article" date="1998" name="Science">
        <title>Genome sequence of the nematode C. elegans: a platform for investigating biology.</title>
        <authorList>
            <consortium name="The C. elegans sequencing consortium"/>
            <person name="Sulson J.E."/>
            <person name="Waterston R."/>
        </authorList>
    </citation>
    <scope>NUCLEOTIDE SEQUENCE [LARGE SCALE GENOMIC DNA]</scope>
    <source>
        <strain evidence="2 3">Bristol N2</strain>
    </source>
</reference>
<organism evidence="2 3">
    <name type="scientific">Caenorhabditis elegans</name>
    <dbReference type="NCBI Taxonomy" id="6239"/>
    <lineage>
        <taxon>Eukaryota</taxon>
        <taxon>Metazoa</taxon>
        <taxon>Ecdysozoa</taxon>
        <taxon>Nematoda</taxon>
        <taxon>Chromadorea</taxon>
        <taxon>Rhabditida</taxon>
        <taxon>Rhabditina</taxon>
        <taxon>Rhabditomorpha</taxon>
        <taxon>Rhabditoidea</taxon>
        <taxon>Rhabditidae</taxon>
        <taxon>Peloderinae</taxon>
        <taxon>Caenorhabditis</taxon>
    </lineage>
</organism>
<dbReference type="InParanoid" id="Q9BKX4"/>
<evidence type="ECO:0000313" key="4">
    <source>
        <dbReference type="WormBase" id="Y22D7AR.10"/>
    </source>
</evidence>
<dbReference type="STRING" id="6239.Y22D7AR.10.1"/>
<dbReference type="AGR" id="WB:WBGene00021263"/>
<proteinExistence type="evidence at protein level"/>
<dbReference type="Proteomes" id="UP000001940">
    <property type="component" value="Chromosome III"/>
</dbReference>
<dbReference type="GeneID" id="175321"/>
<protein>
    <submittedName>
        <fullName evidence="2">Toxin</fullName>
    </submittedName>
</protein>
<evidence type="ECO:0000256" key="1">
    <source>
        <dbReference type="SAM" id="SignalP"/>
    </source>
</evidence>
<evidence type="ECO:0000313" key="2">
    <source>
        <dbReference type="EMBL" id="CCD73765.1"/>
    </source>
</evidence>
<dbReference type="WormBase" id="Y22D7AR.10">
    <property type="protein sequence ID" value="CE27246"/>
    <property type="gene ID" value="WBGene00021263"/>
    <property type="gene designation" value="spex-3"/>
</dbReference>
<accession>Q9BKX4</accession>
<dbReference type="PeptideAtlas" id="Q9BKX4"/>
<dbReference type="HOGENOM" id="CLU_2778174_0_0_1"/>
<dbReference type="Bgee" id="WBGene00021263">
    <property type="expression patterns" value="Expressed in adult organism and 2 other cell types or tissues"/>
</dbReference>
<evidence type="ECO:0007829" key="5">
    <source>
        <dbReference type="PeptideAtlas" id="Q9BKX4"/>
    </source>
</evidence>
<sequence length="69" mass="7682">MRFIIFLSLLLLLTCFKLGQTDTCDSYGCFPKSISGSRCCPDGWEFGGRAPCPANPNMDEVWCCPMIHS</sequence>
<evidence type="ECO:0000313" key="3">
    <source>
        <dbReference type="Proteomes" id="UP000001940"/>
    </source>
</evidence>
<name>Q9BKX4_CAEEL</name>
<keyword evidence="5" id="KW-1267">Proteomics identification</keyword>
<keyword evidence="3" id="KW-1185">Reference proteome</keyword>
<dbReference type="RefSeq" id="NP_497447.1">
    <property type="nucleotide sequence ID" value="NM_065046.8"/>
</dbReference>
<dbReference type="EMBL" id="BX284603">
    <property type="protein sequence ID" value="CCD73765.1"/>
    <property type="molecule type" value="Genomic_DNA"/>
</dbReference>
<dbReference type="CTD" id="175321"/>
<feature type="chain" id="PRO_5004324331" evidence="1">
    <location>
        <begin position="22"/>
        <end position="69"/>
    </location>
</feature>
<dbReference type="PaxDb" id="6239-Y22D7AR.10"/>
<dbReference type="UCSC" id="Y22D7AR.10">
    <property type="organism name" value="c. elegans"/>
</dbReference>
<keyword evidence="1" id="KW-0732">Signal</keyword>
<dbReference type="eggNOG" id="KOG2747">
    <property type="taxonomic scope" value="Eukaryota"/>
</dbReference>
<dbReference type="KEGG" id="cel:CELE_Y22D7AR.10"/>
<gene>
    <name evidence="2 4" type="primary">spex-3</name>
    <name evidence="2" type="ORF">CELE_Y22D7AR.10</name>
    <name evidence="4" type="ORF">Y22D7AR.10</name>
</gene>
<dbReference type="AlphaFoldDB" id="Q9BKX4"/>
<feature type="signal peptide" evidence="1">
    <location>
        <begin position="1"/>
        <end position="21"/>
    </location>
</feature>